<dbReference type="InterPro" id="IPR028250">
    <property type="entry name" value="DsbDN"/>
</dbReference>
<dbReference type="STRING" id="1191523.MROS_1976"/>
<evidence type="ECO:0000256" key="4">
    <source>
        <dbReference type="ARBA" id="ARBA00022748"/>
    </source>
</evidence>
<dbReference type="AlphaFoldDB" id="I7A1U1"/>
<evidence type="ECO:0000256" key="2">
    <source>
        <dbReference type="ARBA" id="ARBA00022475"/>
    </source>
</evidence>
<keyword evidence="5 7" id="KW-1133">Transmembrane helix</keyword>
<reference evidence="9 10" key="1">
    <citation type="journal article" date="2013" name="PLoS ONE">
        <title>Genomic analysis of Melioribacter roseus, facultatively anaerobic organotrophic bacterium representing a novel deep lineage within Bacteriodetes/Chlorobi group.</title>
        <authorList>
            <person name="Kadnikov V.V."/>
            <person name="Mardanov A.V."/>
            <person name="Podosokorskaya O.A."/>
            <person name="Gavrilov S.N."/>
            <person name="Kublanov I.V."/>
            <person name="Beletsky A.V."/>
            <person name="Bonch-Osmolovskaya E.A."/>
            <person name="Ravin N.V."/>
        </authorList>
    </citation>
    <scope>NUCLEOTIDE SEQUENCE [LARGE SCALE GENOMIC DNA]</scope>
    <source>
        <strain evidence="10">JCM 17771 / P3M-2</strain>
    </source>
</reference>
<dbReference type="PANTHER" id="PTHR32234:SF0">
    <property type="entry name" value="THIOL:DISULFIDE INTERCHANGE PROTEIN DSBD"/>
    <property type="match status" value="1"/>
</dbReference>
<dbReference type="InterPro" id="IPR036249">
    <property type="entry name" value="Thioredoxin-like_sf"/>
</dbReference>
<name>I7A1U1_MELRP</name>
<proteinExistence type="predicted"/>
<evidence type="ECO:0000256" key="5">
    <source>
        <dbReference type="ARBA" id="ARBA00022989"/>
    </source>
</evidence>
<dbReference type="HOGENOM" id="CLU_014657_3_0_10"/>
<dbReference type="NCBIfam" id="NF001419">
    <property type="entry name" value="PRK00293.1"/>
    <property type="match status" value="1"/>
</dbReference>
<sequence>MKLKLILLLLIPFIAGAQFGLQKNILKMELVEGQDVAYPNSNYRFAVKLNISEEWHINSNNPNEDFLIPTRLVSEDPRFQFAKIVYPEAKDLKFEFSDKPVSVFDGTIYIGALLRIDAALDEGYYSIPIKITYQACNNQSCLPPSSLTDTLHIKVVNEDTPVTELNSEILGNIDFGKASIEESNDNTIASTLESSGLLLSLLFVFLGGLALNLTPCVYPLIPITVGYFGGQSEGRTGRLFLLGSLYVLGMALTYSVIGVITALSGAVFGSLLQNTIVIVGIAVLFVVLSLSQFGVYEFKLPDSWVMKAGGAKSGYFGAFFMGLTMGIVAAPCIGPFVLGLVTYVAAKGDPVYGFWLFFVMALGLGLPYLFLALFSGKIKSLPRAGDWMEGVKHVFGFLLLGMAVYFVAPLFPKEINSYFLPIFGIAAAVILLVFDRTANNIKGFRIFKTVFSIIVLALSVYSLIPADKPELPWEKFTDEKYQISLDNGEKMIIDFYADWCIPCKELEAITFADAKVAGKMKEFKLFKVDMTQTISDETEKLRNKFNIVGMPTVLIIDSSGREVERLTGFVQPKEFFEIINAVE</sequence>
<keyword evidence="2" id="KW-1003">Cell membrane</keyword>
<feature type="transmembrane region" description="Helical" evidence="7">
    <location>
        <begin position="197"/>
        <end position="218"/>
    </location>
</feature>
<keyword evidence="4" id="KW-0201">Cytochrome c-type biogenesis</keyword>
<evidence type="ECO:0000259" key="8">
    <source>
        <dbReference type="PROSITE" id="PS51352"/>
    </source>
</evidence>
<dbReference type="GO" id="GO:0005886">
    <property type="term" value="C:plasma membrane"/>
    <property type="evidence" value="ECO:0007669"/>
    <property type="project" value="UniProtKB-SubCell"/>
</dbReference>
<keyword evidence="3 7" id="KW-0812">Transmembrane</keyword>
<evidence type="ECO:0000256" key="6">
    <source>
        <dbReference type="ARBA" id="ARBA00023136"/>
    </source>
</evidence>
<dbReference type="PROSITE" id="PS51352">
    <property type="entry name" value="THIOREDOXIN_2"/>
    <property type="match status" value="1"/>
</dbReference>
<dbReference type="InterPro" id="IPR003834">
    <property type="entry name" value="Cyt_c_assmbl_TM_dom"/>
</dbReference>
<dbReference type="SUPFAM" id="SSF52833">
    <property type="entry name" value="Thioredoxin-like"/>
    <property type="match status" value="1"/>
</dbReference>
<feature type="transmembrane region" description="Helical" evidence="7">
    <location>
        <begin position="239"/>
        <end position="263"/>
    </location>
</feature>
<dbReference type="Gene3D" id="3.40.30.10">
    <property type="entry name" value="Glutaredoxin"/>
    <property type="match status" value="1"/>
</dbReference>
<dbReference type="Pfam" id="PF00085">
    <property type="entry name" value="Thioredoxin"/>
    <property type="match status" value="1"/>
</dbReference>
<evidence type="ECO:0000256" key="1">
    <source>
        <dbReference type="ARBA" id="ARBA00004651"/>
    </source>
</evidence>
<dbReference type="eggNOG" id="COG4232">
    <property type="taxonomic scope" value="Bacteria"/>
</dbReference>
<gene>
    <name evidence="9" type="ordered locus">MROS_1976</name>
</gene>
<dbReference type="PANTHER" id="PTHR32234">
    <property type="entry name" value="THIOL:DISULFIDE INTERCHANGE PROTEIN DSBD"/>
    <property type="match status" value="1"/>
</dbReference>
<feature type="transmembrane region" description="Helical" evidence="7">
    <location>
        <begin position="446"/>
        <end position="464"/>
    </location>
</feature>
<evidence type="ECO:0000256" key="7">
    <source>
        <dbReference type="SAM" id="Phobius"/>
    </source>
</evidence>
<protein>
    <submittedName>
        <fullName evidence="9">Thioredoxin</fullName>
    </submittedName>
</protein>
<dbReference type="Proteomes" id="UP000009011">
    <property type="component" value="Chromosome"/>
</dbReference>
<dbReference type="EMBL" id="CP003557">
    <property type="protein sequence ID" value="AFN75208.1"/>
    <property type="molecule type" value="Genomic_DNA"/>
</dbReference>
<dbReference type="Gene3D" id="2.60.40.1250">
    <property type="entry name" value="Thiol:disulfide interchange protein DsbD, N-terminal domain"/>
    <property type="match status" value="1"/>
</dbReference>
<evidence type="ECO:0000256" key="3">
    <source>
        <dbReference type="ARBA" id="ARBA00022692"/>
    </source>
</evidence>
<feature type="transmembrane region" description="Helical" evidence="7">
    <location>
        <begin position="275"/>
        <end position="295"/>
    </location>
</feature>
<feature type="transmembrane region" description="Helical" evidence="7">
    <location>
        <begin position="316"/>
        <end position="346"/>
    </location>
</feature>
<dbReference type="RefSeq" id="WP_014856640.1">
    <property type="nucleotide sequence ID" value="NC_018178.1"/>
</dbReference>
<dbReference type="PATRIC" id="fig|1191523.3.peg.2091"/>
<dbReference type="GO" id="GO:0045454">
    <property type="term" value="P:cell redox homeostasis"/>
    <property type="evidence" value="ECO:0007669"/>
    <property type="project" value="TreeGrafter"/>
</dbReference>
<feature type="domain" description="Thioredoxin" evidence="8">
    <location>
        <begin position="452"/>
        <end position="583"/>
    </location>
</feature>
<dbReference type="GO" id="GO:0017004">
    <property type="term" value="P:cytochrome complex assembly"/>
    <property type="evidence" value="ECO:0007669"/>
    <property type="project" value="UniProtKB-KW"/>
</dbReference>
<feature type="transmembrane region" description="Helical" evidence="7">
    <location>
        <begin position="418"/>
        <end position="434"/>
    </location>
</feature>
<keyword evidence="6 7" id="KW-0472">Membrane</keyword>
<dbReference type="InterPro" id="IPR013766">
    <property type="entry name" value="Thioredoxin_domain"/>
</dbReference>
<dbReference type="GO" id="GO:0015035">
    <property type="term" value="F:protein-disulfide reductase activity"/>
    <property type="evidence" value="ECO:0007669"/>
    <property type="project" value="TreeGrafter"/>
</dbReference>
<evidence type="ECO:0000313" key="9">
    <source>
        <dbReference type="EMBL" id="AFN75208.1"/>
    </source>
</evidence>
<feature type="transmembrane region" description="Helical" evidence="7">
    <location>
        <begin position="352"/>
        <end position="374"/>
    </location>
</feature>
<feature type="transmembrane region" description="Helical" evidence="7">
    <location>
        <begin position="394"/>
        <end position="412"/>
    </location>
</feature>
<dbReference type="KEGG" id="mro:MROS_1976"/>
<comment type="subcellular location">
    <subcellularLocation>
        <location evidence="1">Cell membrane</location>
        <topology evidence="1">Multi-pass membrane protein</topology>
    </subcellularLocation>
</comment>
<dbReference type="Pfam" id="PF02683">
    <property type="entry name" value="DsbD_TM"/>
    <property type="match status" value="1"/>
</dbReference>
<dbReference type="InterPro" id="IPR036929">
    <property type="entry name" value="DsbDN_sf"/>
</dbReference>
<dbReference type="OrthoDB" id="9811036at2"/>
<keyword evidence="10" id="KW-1185">Reference proteome</keyword>
<evidence type="ECO:0000313" key="10">
    <source>
        <dbReference type="Proteomes" id="UP000009011"/>
    </source>
</evidence>
<organism evidence="9 10">
    <name type="scientific">Melioribacter roseus (strain DSM 23840 / JCM 17771 / VKM B-2668 / P3M-2)</name>
    <dbReference type="NCBI Taxonomy" id="1191523"/>
    <lineage>
        <taxon>Bacteria</taxon>
        <taxon>Pseudomonadati</taxon>
        <taxon>Ignavibacteriota</taxon>
        <taxon>Ignavibacteria</taxon>
        <taxon>Ignavibacteriales</taxon>
        <taxon>Melioribacteraceae</taxon>
        <taxon>Melioribacter</taxon>
    </lineage>
</organism>
<dbReference type="Pfam" id="PF11412">
    <property type="entry name" value="DsbD_N"/>
    <property type="match status" value="1"/>
</dbReference>
<accession>I7A1U1</accession>